<keyword evidence="2" id="KW-1185">Reference proteome</keyword>
<evidence type="ECO:0000313" key="2">
    <source>
        <dbReference type="Proteomes" id="UP001293593"/>
    </source>
</evidence>
<comment type="caution">
    <text evidence="1">The sequence shown here is derived from an EMBL/GenBank/DDBJ whole genome shotgun (WGS) entry which is preliminary data.</text>
</comment>
<dbReference type="AlphaFoldDB" id="A0AAE1MYX6"/>
<dbReference type="EMBL" id="JAWXYG010000002">
    <property type="protein sequence ID" value="KAK4279641.1"/>
    <property type="molecule type" value="Genomic_DNA"/>
</dbReference>
<organism evidence="1 2">
    <name type="scientific">Acacia crassicarpa</name>
    <name type="common">northern wattle</name>
    <dbReference type="NCBI Taxonomy" id="499986"/>
    <lineage>
        <taxon>Eukaryota</taxon>
        <taxon>Viridiplantae</taxon>
        <taxon>Streptophyta</taxon>
        <taxon>Embryophyta</taxon>
        <taxon>Tracheophyta</taxon>
        <taxon>Spermatophyta</taxon>
        <taxon>Magnoliopsida</taxon>
        <taxon>eudicotyledons</taxon>
        <taxon>Gunneridae</taxon>
        <taxon>Pentapetalae</taxon>
        <taxon>rosids</taxon>
        <taxon>fabids</taxon>
        <taxon>Fabales</taxon>
        <taxon>Fabaceae</taxon>
        <taxon>Caesalpinioideae</taxon>
        <taxon>mimosoid clade</taxon>
        <taxon>Acacieae</taxon>
        <taxon>Acacia</taxon>
    </lineage>
</organism>
<name>A0AAE1MYX6_9FABA</name>
<proteinExistence type="predicted"/>
<protein>
    <submittedName>
        <fullName evidence="1">Uncharacterized protein</fullName>
    </submittedName>
</protein>
<evidence type="ECO:0000313" key="1">
    <source>
        <dbReference type="EMBL" id="KAK4279641.1"/>
    </source>
</evidence>
<accession>A0AAE1MYX6</accession>
<reference evidence="1" key="1">
    <citation type="submission" date="2023-10" db="EMBL/GenBank/DDBJ databases">
        <title>Chromosome-level genome of the transformable northern wattle, Acacia crassicarpa.</title>
        <authorList>
            <person name="Massaro I."/>
            <person name="Sinha N.R."/>
            <person name="Poethig S."/>
            <person name="Leichty A.R."/>
        </authorList>
    </citation>
    <scope>NUCLEOTIDE SEQUENCE</scope>
    <source>
        <strain evidence="1">Acra3RX</strain>
        <tissue evidence="1">Leaf</tissue>
    </source>
</reference>
<sequence length="111" mass="12512">MAANNGAAEDMDQCLRAIENLALALGQQNVQQTNDENTIFKRVASHHPPAYKGTIDPVALENWIRDMEKLYEVTNCPENMKISIGSFYLEEEADSWWSIVKTGYVAEEGFD</sequence>
<dbReference type="Proteomes" id="UP001293593">
    <property type="component" value="Unassembled WGS sequence"/>
</dbReference>
<gene>
    <name evidence="1" type="ORF">QN277_011387</name>
</gene>